<dbReference type="AlphaFoldDB" id="A0A086TJY8"/>
<gene>
    <name evidence="2" type="ORF">MVEG_11476</name>
</gene>
<evidence type="ECO:0000313" key="2">
    <source>
        <dbReference type="EMBL" id="KFH62265.1"/>
    </source>
</evidence>
<protein>
    <recommendedName>
        <fullName evidence="1">NAD-dependent epimerase/dehydratase domain-containing protein</fullName>
    </recommendedName>
</protein>
<organism evidence="2 3">
    <name type="scientific">Podila verticillata NRRL 6337</name>
    <dbReference type="NCBI Taxonomy" id="1069443"/>
    <lineage>
        <taxon>Eukaryota</taxon>
        <taxon>Fungi</taxon>
        <taxon>Fungi incertae sedis</taxon>
        <taxon>Mucoromycota</taxon>
        <taxon>Mortierellomycotina</taxon>
        <taxon>Mortierellomycetes</taxon>
        <taxon>Mortierellales</taxon>
        <taxon>Mortierellaceae</taxon>
        <taxon>Podila</taxon>
    </lineage>
</organism>
<sequence length="100" mass="10686">MTKTIFITGATGFIGQVVAQKAVQQGYTVRGLSRREEGDQLLQSLGVTPSMQYLIALNIAAINAMATPLVGTNKRLVISSGTAFIQPDPQGGETFEVHHQ</sequence>
<evidence type="ECO:0000259" key="1">
    <source>
        <dbReference type="Pfam" id="PF01370"/>
    </source>
</evidence>
<dbReference type="OrthoDB" id="10262413at2759"/>
<dbReference type="GO" id="GO:0005737">
    <property type="term" value="C:cytoplasm"/>
    <property type="evidence" value="ECO:0007669"/>
    <property type="project" value="TreeGrafter"/>
</dbReference>
<proteinExistence type="predicted"/>
<dbReference type="PANTHER" id="PTHR48079:SF5">
    <property type="entry name" value="DEPENDENT EPIMERASE_DEHYDRATASE, PUTATIVE (AFU_ORTHOLOGUE AFUA_7G00180)-RELATED"/>
    <property type="match status" value="1"/>
</dbReference>
<reference evidence="2 3" key="1">
    <citation type="submission" date="2011-02" db="EMBL/GenBank/DDBJ databases">
        <title>The Genome Sequence of Mortierella verticillata NRRL 6337.</title>
        <authorList>
            <consortium name="The Broad Institute Genome Sequencing Platform"/>
            <person name="Russ C."/>
            <person name="Cuomo C."/>
            <person name="Burger G."/>
            <person name="Gray M.W."/>
            <person name="Holland P.W.H."/>
            <person name="King N."/>
            <person name="Lang F.B.F."/>
            <person name="Roger A.J."/>
            <person name="Ruiz-Trillo I."/>
            <person name="Young S.K."/>
            <person name="Zeng Q."/>
            <person name="Gargeya S."/>
            <person name="Alvarado L."/>
            <person name="Berlin A."/>
            <person name="Chapman S.B."/>
            <person name="Chen Z."/>
            <person name="Freedman E."/>
            <person name="Gellesch M."/>
            <person name="Goldberg J."/>
            <person name="Griggs A."/>
            <person name="Gujja S."/>
            <person name="Heilman E."/>
            <person name="Heiman D."/>
            <person name="Howarth C."/>
            <person name="Mehta T."/>
            <person name="Neiman D."/>
            <person name="Pearson M."/>
            <person name="Roberts A."/>
            <person name="Saif S."/>
            <person name="Shea T."/>
            <person name="Shenoy N."/>
            <person name="Sisk P."/>
            <person name="Stolte C."/>
            <person name="Sykes S."/>
            <person name="White J."/>
            <person name="Yandava C."/>
            <person name="Haas B."/>
            <person name="Nusbaum C."/>
            <person name="Birren B."/>
        </authorList>
    </citation>
    <scope>NUCLEOTIDE SEQUENCE [LARGE SCALE GENOMIC DNA]</scope>
    <source>
        <strain evidence="2 3">NRRL 6337</strain>
    </source>
</reference>
<dbReference type="Proteomes" id="UP000243308">
    <property type="component" value="Unassembled WGS sequence"/>
</dbReference>
<dbReference type="InterPro" id="IPR036291">
    <property type="entry name" value="NAD(P)-bd_dom_sf"/>
</dbReference>
<feature type="domain" description="NAD-dependent epimerase/dehydratase" evidence="1">
    <location>
        <begin position="5"/>
        <end position="59"/>
    </location>
</feature>
<dbReference type="GO" id="GO:0004029">
    <property type="term" value="F:aldehyde dehydrogenase (NAD+) activity"/>
    <property type="evidence" value="ECO:0007669"/>
    <property type="project" value="TreeGrafter"/>
</dbReference>
<dbReference type="InterPro" id="IPR051783">
    <property type="entry name" value="NAD(P)-dependent_oxidoreduct"/>
</dbReference>
<dbReference type="SUPFAM" id="SSF51735">
    <property type="entry name" value="NAD(P)-binding Rossmann-fold domains"/>
    <property type="match status" value="1"/>
</dbReference>
<dbReference type="PANTHER" id="PTHR48079">
    <property type="entry name" value="PROTEIN YEEZ"/>
    <property type="match status" value="1"/>
</dbReference>
<keyword evidence="3" id="KW-1185">Reference proteome</keyword>
<accession>A0A086TJY8</accession>
<dbReference type="EMBL" id="KN042432">
    <property type="protein sequence ID" value="KFH62265.1"/>
    <property type="molecule type" value="Genomic_DNA"/>
</dbReference>
<evidence type="ECO:0000313" key="3">
    <source>
        <dbReference type="Proteomes" id="UP000243308"/>
    </source>
</evidence>
<name>A0A086TJY8_9FUNG</name>
<dbReference type="InterPro" id="IPR001509">
    <property type="entry name" value="Epimerase_deHydtase"/>
</dbReference>
<dbReference type="Gene3D" id="3.40.50.720">
    <property type="entry name" value="NAD(P)-binding Rossmann-like Domain"/>
    <property type="match status" value="1"/>
</dbReference>
<dbReference type="Pfam" id="PF01370">
    <property type="entry name" value="Epimerase"/>
    <property type="match status" value="1"/>
</dbReference>